<sequence length="101" mass="11319">MTLLLMGIVVYLGVMSNNQCISHCSDTPSQETLLASGSHTLADIRSRGLEKERSIRYFCAFRLRTFGLCVIKVQTNKDEAFNLQVRYEDTAVLPSLSCTQL</sequence>
<protein>
    <recommendedName>
        <fullName evidence="4">Secreted protein</fullName>
    </recommendedName>
</protein>
<reference evidence="2" key="1">
    <citation type="journal article" date="2020" name="New Phytol.">
        <title>Comparative genomics reveals dynamic genome evolution in host specialist ectomycorrhizal fungi.</title>
        <authorList>
            <person name="Lofgren L.A."/>
            <person name="Nguyen N.H."/>
            <person name="Vilgalys R."/>
            <person name="Ruytinx J."/>
            <person name="Liao H.L."/>
            <person name="Branco S."/>
            <person name="Kuo A."/>
            <person name="LaButti K."/>
            <person name="Lipzen A."/>
            <person name="Andreopoulos W."/>
            <person name="Pangilinan J."/>
            <person name="Riley R."/>
            <person name="Hundley H."/>
            <person name="Na H."/>
            <person name="Barry K."/>
            <person name="Grigoriev I.V."/>
            <person name="Stajich J.E."/>
            <person name="Kennedy P.G."/>
        </authorList>
    </citation>
    <scope>NUCLEOTIDE SEQUENCE</scope>
    <source>
        <strain evidence="2">FC423</strain>
    </source>
</reference>
<dbReference type="GeneID" id="64700890"/>
<dbReference type="Proteomes" id="UP000823399">
    <property type="component" value="Unassembled WGS sequence"/>
</dbReference>
<proteinExistence type="predicted"/>
<evidence type="ECO:0008006" key="4">
    <source>
        <dbReference type="Google" id="ProtNLM"/>
    </source>
</evidence>
<keyword evidence="3" id="KW-1185">Reference proteome</keyword>
<dbReference type="RefSeq" id="XP_041288089.1">
    <property type="nucleotide sequence ID" value="XM_041438631.1"/>
</dbReference>
<organism evidence="2 3">
    <name type="scientific">Suillus discolor</name>
    <dbReference type="NCBI Taxonomy" id="1912936"/>
    <lineage>
        <taxon>Eukaryota</taxon>
        <taxon>Fungi</taxon>
        <taxon>Dikarya</taxon>
        <taxon>Basidiomycota</taxon>
        <taxon>Agaricomycotina</taxon>
        <taxon>Agaricomycetes</taxon>
        <taxon>Agaricomycetidae</taxon>
        <taxon>Boletales</taxon>
        <taxon>Suillineae</taxon>
        <taxon>Suillaceae</taxon>
        <taxon>Suillus</taxon>
    </lineage>
</organism>
<dbReference type="EMBL" id="JABBWM010000071">
    <property type="protein sequence ID" value="KAG2096082.1"/>
    <property type="molecule type" value="Genomic_DNA"/>
</dbReference>
<feature type="chain" id="PRO_5040243904" description="Secreted protein" evidence="1">
    <location>
        <begin position="17"/>
        <end position="101"/>
    </location>
</feature>
<comment type="caution">
    <text evidence="2">The sequence shown here is derived from an EMBL/GenBank/DDBJ whole genome shotgun (WGS) entry which is preliminary data.</text>
</comment>
<evidence type="ECO:0000313" key="2">
    <source>
        <dbReference type="EMBL" id="KAG2096082.1"/>
    </source>
</evidence>
<feature type="signal peptide" evidence="1">
    <location>
        <begin position="1"/>
        <end position="16"/>
    </location>
</feature>
<keyword evidence="1" id="KW-0732">Signal</keyword>
<accession>A0A9P7EX18</accession>
<evidence type="ECO:0000256" key="1">
    <source>
        <dbReference type="SAM" id="SignalP"/>
    </source>
</evidence>
<name>A0A9P7EX18_9AGAM</name>
<evidence type="ECO:0000313" key="3">
    <source>
        <dbReference type="Proteomes" id="UP000823399"/>
    </source>
</evidence>
<gene>
    <name evidence="2" type="ORF">F5147DRAFT_717027</name>
</gene>
<dbReference type="AlphaFoldDB" id="A0A9P7EX18"/>